<dbReference type="PANTHER" id="PTHR16228:SF7">
    <property type="entry name" value="SLC41A_MGTE INTEGRAL MEMBRANE DOMAIN-CONTAINING PROTEIN"/>
    <property type="match status" value="1"/>
</dbReference>
<dbReference type="SUPFAM" id="SSF161093">
    <property type="entry name" value="MgtE membrane domain-like"/>
    <property type="match status" value="2"/>
</dbReference>
<comment type="caution">
    <text evidence="12">The sequence shown here is derived from an EMBL/GenBank/DDBJ whole genome shotgun (WGS) entry which is preliminary data.</text>
</comment>
<feature type="region of interest" description="Disordered" evidence="9">
    <location>
        <begin position="62"/>
        <end position="110"/>
    </location>
</feature>
<name>J6F746_TRIAS</name>
<feature type="transmembrane region" description="Helical" evidence="10">
    <location>
        <begin position="369"/>
        <end position="391"/>
    </location>
</feature>
<dbReference type="PANTHER" id="PTHR16228">
    <property type="entry name" value="DIVALENT CATION TRANSPORTER SOLUTE CARRIER FAMILY 41"/>
    <property type="match status" value="1"/>
</dbReference>
<keyword evidence="7" id="KW-0406">Ion transport</keyword>
<organism evidence="12 13">
    <name type="scientific">Trichosporon asahii var. asahii (strain ATCC 90039 / CBS 2479 / JCM 2466 / KCTC 7840 / NBRC 103889/ NCYC 2677 / UAMH 7654)</name>
    <name type="common">Yeast</name>
    <dbReference type="NCBI Taxonomy" id="1186058"/>
    <lineage>
        <taxon>Eukaryota</taxon>
        <taxon>Fungi</taxon>
        <taxon>Dikarya</taxon>
        <taxon>Basidiomycota</taxon>
        <taxon>Agaricomycotina</taxon>
        <taxon>Tremellomycetes</taxon>
        <taxon>Trichosporonales</taxon>
        <taxon>Trichosporonaceae</taxon>
        <taxon>Trichosporon</taxon>
    </lineage>
</organism>
<dbReference type="KEGG" id="tasa:A1Q1_00809"/>
<evidence type="ECO:0000313" key="12">
    <source>
        <dbReference type="EMBL" id="EJT52904.1"/>
    </source>
</evidence>
<feature type="compositionally biased region" description="Polar residues" evidence="9">
    <location>
        <begin position="98"/>
        <end position="110"/>
    </location>
</feature>
<evidence type="ECO:0000256" key="8">
    <source>
        <dbReference type="ARBA" id="ARBA00023136"/>
    </source>
</evidence>
<keyword evidence="3" id="KW-0813">Transport</keyword>
<dbReference type="Proteomes" id="UP000002748">
    <property type="component" value="Unassembled WGS sequence"/>
</dbReference>
<gene>
    <name evidence="12" type="ORF">A1Q1_00809</name>
</gene>
<sequence>MSPILKRDVAEQVRQARRLAAAAGIADYEDYEYELDSVGNSRPRSSIETKSEFSFNAASDRNTQSAFASSSARRPTSFDSQRAPLPPDSVQRPLLASERNSVDSASSVDTQLTTMSAKEGKLQDLKGLLFSSTPSLLLGLIGLVFSGELLEHCARWRVFRRVDELFILVPMIGNLKGNLEMCLSARLGTSASLGELDQRRTRRGLLLANLTLLGLQALLISCLAAILSFLLGLFTTHRLGDVPSNGFPSNGTVSDPSQSDPWREGRTLPGFAQLVMVLATGMASAGFSSLALGSFMCSLVVLCRWKGLDPACLGDLVTIFILALFGTALVGTMDTPVPSILVLLMSAAAVWFTIRVLRVEWVRNVARGGWLPLIGAMLISSGTGMVLAKGVGHYKGFALLAISMTGLTGSIGAIHANRLSTTLHANLSNSKHHGLSPKQSMGVLFLLSFPVQGCFLAFVNAAGWTDVNLAWAGWLSYIATTIFSLLLAHGLTLFCWARDMDPDAIVDFVGQLFLMGAYELCRATGRTSVMAD</sequence>
<dbReference type="HOGENOM" id="CLU_018207_4_0_1"/>
<keyword evidence="5" id="KW-0460">Magnesium</keyword>
<evidence type="ECO:0000256" key="3">
    <source>
        <dbReference type="ARBA" id="ARBA00022448"/>
    </source>
</evidence>
<comment type="subcellular location">
    <subcellularLocation>
        <location evidence="1">Membrane</location>
        <topology evidence="1">Multi-pass membrane protein</topology>
    </subcellularLocation>
</comment>
<evidence type="ECO:0000256" key="5">
    <source>
        <dbReference type="ARBA" id="ARBA00022842"/>
    </source>
</evidence>
<feature type="transmembrane region" description="Helical" evidence="10">
    <location>
        <begin position="474"/>
        <end position="496"/>
    </location>
</feature>
<dbReference type="InterPro" id="IPR006667">
    <property type="entry name" value="SLC41_membr_dom"/>
</dbReference>
<feature type="transmembrane region" description="Helical" evidence="10">
    <location>
        <begin position="206"/>
        <end position="234"/>
    </location>
</feature>
<evidence type="ECO:0000256" key="1">
    <source>
        <dbReference type="ARBA" id="ARBA00004141"/>
    </source>
</evidence>
<feature type="domain" description="SLC41A/MgtE integral membrane" evidence="11">
    <location>
        <begin position="404"/>
        <end position="506"/>
    </location>
</feature>
<evidence type="ECO:0000259" key="11">
    <source>
        <dbReference type="Pfam" id="PF01769"/>
    </source>
</evidence>
<evidence type="ECO:0000256" key="2">
    <source>
        <dbReference type="ARBA" id="ARBA00009749"/>
    </source>
</evidence>
<feature type="transmembrane region" description="Helical" evidence="10">
    <location>
        <begin position="313"/>
        <end position="331"/>
    </location>
</feature>
<dbReference type="InterPro" id="IPR036739">
    <property type="entry name" value="SLC41_membr_dom_sf"/>
</dbReference>
<feature type="transmembrane region" description="Helical" evidence="10">
    <location>
        <begin position="441"/>
        <end position="462"/>
    </location>
</feature>
<evidence type="ECO:0000256" key="9">
    <source>
        <dbReference type="SAM" id="MobiDB-lite"/>
    </source>
</evidence>
<proteinExistence type="inferred from homology"/>
<dbReference type="OrthoDB" id="666972at2759"/>
<dbReference type="EMBL" id="ALBS01000013">
    <property type="protein sequence ID" value="EJT52904.1"/>
    <property type="molecule type" value="Genomic_DNA"/>
</dbReference>
<evidence type="ECO:0000256" key="7">
    <source>
        <dbReference type="ARBA" id="ARBA00023065"/>
    </source>
</evidence>
<dbReference type="Gene3D" id="1.10.357.20">
    <property type="entry name" value="SLC41 divalent cation transporters, integral membrane domain"/>
    <property type="match status" value="2"/>
</dbReference>
<dbReference type="VEuPathDB" id="FungiDB:A1Q1_00809"/>
<dbReference type="GO" id="GO:0005886">
    <property type="term" value="C:plasma membrane"/>
    <property type="evidence" value="ECO:0007669"/>
    <property type="project" value="TreeGrafter"/>
</dbReference>
<dbReference type="GO" id="GO:0008324">
    <property type="term" value="F:monoatomic cation transmembrane transporter activity"/>
    <property type="evidence" value="ECO:0007669"/>
    <property type="project" value="InterPro"/>
</dbReference>
<dbReference type="AlphaFoldDB" id="J6F746"/>
<dbReference type="RefSeq" id="XP_014183978.1">
    <property type="nucleotide sequence ID" value="XM_014328503.1"/>
</dbReference>
<keyword evidence="6 10" id="KW-1133">Transmembrane helix</keyword>
<feature type="domain" description="SLC41A/MgtE integral membrane" evidence="11">
    <location>
        <begin position="169"/>
        <end position="318"/>
    </location>
</feature>
<feature type="transmembrane region" description="Helical" evidence="10">
    <location>
        <begin position="337"/>
        <end position="357"/>
    </location>
</feature>
<feature type="transmembrane region" description="Helical" evidence="10">
    <location>
        <begin position="125"/>
        <end position="145"/>
    </location>
</feature>
<feature type="transmembrane region" description="Helical" evidence="10">
    <location>
        <begin position="271"/>
        <end position="301"/>
    </location>
</feature>
<reference evidence="12 13" key="1">
    <citation type="journal article" date="2012" name="Eukaryot. Cell">
        <title>Draft genome sequence of CBS 2479, the standard type strain of Trichosporon asahii.</title>
        <authorList>
            <person name="Yang R.Y."/>
            <person name="Li H.T."/>
            <person name="Zhu H."/>
            <person name="Zhou G.P."/>
            <person name="Wang M."/>
            <person name="Wang L."/>
        </authorList>
    </citation>
    <scope>NUCLEOTIDE SEQUENCE [LARGE SCALE GENOMIC DNA]</scope>
    <source>
        <strain evidence="13">ATCC 90039 / CBS 2479 / JCM 2466 / KCTC 7840 / NCYC 2677 / UAMH 7654</strain>
    </source>
</reference>
<comment type="similarity">
    <text evidence="2">Belongs to the SLC41A transporter family.</text>
</comment>
<evidence type="ECO:0000256" key="6">
    <source>
        <dbReference type="ARBA" id="ARBA00022989"/>
    </source>
</evidence>
<dbReference type="GeneID" id="25984323"/>
<keyword evidence="4 10" id="KW-0812">Transmembrane</keyword>
<evidence type="ECO:0000256" key="4">
    <source>
        <dbReference type="ARBA" id="ARBA00022692"/>
    </source>
</evidence>
<evidence type="ECO:0000313" key="13">
    <source>
        <dbReference type="Proteomes" id="UP000002748"/>
    </source>
</evidence>
<accession>J6F746</accession>
<dbReference type="InterPro" id="IPR045349">
    <property type="entry name" value="SLC41A1-3"/>
</dbReference>
<keyword evidence="8 10" id="KW-0472">Membrane</keyword>
<protein>
    <submittedName>
        <fullName evidence="12">Solute carrier family 41 member 1</fullName>
    </submittedName>
</protein>
<feature type="compositionally biased region" description="Polar residues" evidence="9">
    <location>
        <begin position="62"/>
        <end position="80"/>
    </location>
</feature>
<evidence type="ECO:0000256" key="10">
    <source>
        <dbReference type="SAM" id="Phobius"/>
    </source>
</evidence>
<dbReference type="Pfam" id="PF01769">
    <property type="entry name" value="MgtE"/>
    <property type="match status" value="2"/>
</dbReference>
<feature type="transmembrane region" description="Helical" evidence="10">
    <location>
        <begin position="397"/>
        <end position="420"/>
    </location>
</feature>